<evidence type="ECO:0000256" key="8">
    <source>
        <dbReference type="ARBA" id="ARBA00023128"/>
    </source>
</evidence>
<dbReference type="CTD" id="20215980"/>
<dbReference type="PANTHER" id="PTHR43757">
    <property type="entry name" value="AMINOMETHYLTRANSFERASE"/>
    <property type="match status" value="1"/>
</dbReference>
<comment type="function">
    <text evidence="1 11">The glycine cleavage system catalyzes the degradation of glycine.</text>
</comment>
<dbReference type="NCBIfam" id="NF001567">
    <property type="entry name" value="PRK00389.1"/>
    <property type="match status" value="1"/>
</dbReference>
<dbReference type="FunFam" id="4.10.1250.10:FF:000002">
    <property type="entry name" value="Aminomethyltransferase"/>
    <property type="match status" value="1"/>
</dbReference>
<feature type="domain" description="GCVT N-terminal" evidence="12">
    <location>
        <begin position="6"/>
        <end position="266"/>
    </location>
</feature>
<accession>T1G4I2</accession>
<sequence>LRHTRLYDFHVNKGAKMVEFAGWNMPVVYNNMTISESHLYTRLEKASMFDVSHMLQTKVSGKDRIEFFESLIVGDLQGLATDHSLLTLFTNDEGGIIDDLVVTKTSQDYLYVVSNAGCSEKDHKHLEEECAKFAAKGKEVKVETIENSLVAVQGPQAAVTLQPHVNSDLSTLSFMSSRLVTLFDVPNVRLTRCGYTGEDGFEISLPMDMTVYVCEQLLEINNEIIKLAGLGARDTLRLEAGLCLYGNDIDEKTTPVEAGLAWTIGKRRRELADFPGAPLILKQLKDKPHRKRVGIISHEAPIRADNLVYDGSGTSLVGKLTSGCPSPSLKKNIAVGYVDIGSSEIGTEVKVEVRKHQVEAVIAKMPFIPTNYYHAPKK</sequence>
<evidence type="ECO:0000256" key="4">
    <source>
        <dbReference type="ARBA" id="ARBA00011690"/>
    </source>
</evidence>
<dbReference type="InterPro" id="IPR028896">
    <property type="entry name" value="GcvT/YgfZ/DmdA"/>
</dbReference>
<comment type="subunit">
    <text evidence="4 11">The glycine cleavage system is composed of four proteins: P, T, L and H.</text>
</comment>
<dbReference type="OrthoDB" id="10263536at2759"/>
<organism evidence="15 16">
    <name type="scientific">Helobdella robusta</name>
    <name type="common">Californian leech</name>
    <dbReference type="NCBI Taxonomy" id="6412"/>
    <lineage>
        <taxon>Eukaryota</taxon>
        <taxon>Metazoa</taxon>
        <taxon>Spiralia</taxon>
        <taxon>Lophotrochozoa</taxon>
        <taxon>Annelida</taxon>
        <taxon>Clitellata</taxon>
        <taxon>Hirudinea</taxon>
        <taxon>Rhynchobdellida</taxon>
        <taxon>Glossiphoniidae</taxon>
        <taxon>Helobdella</taxon>
    </lineage>
</organism>
<dbReference type="PIRSF" id="PIRSF006487">
    <property type="entry name" value="GcvT"/>
    <property type="match status" value="1"/>
</dbReference>
<dbReference type="Proteomes" id="UP000015101">
    <property type="component" value="Unassembled WGS sequence"/>
</dbReference>
<protein>
    <recommendedName>
        <fullName evidence="11">Aminomethyltransferase</fullName>
        <ecNumber evidence="11">2.1.2.10</ecNumber>
    </recommendedName>
    <alternativeName>
        <fullName evidence="11">Glycine cleavage system T protein</fullName>
    </alternativeName>
</protein>
<dbReference type="InterPro" id="IPR029043">
    <property type="entry name" value="GcvT/YgfZ_C"/>
</dbReference>
<dbReference type="PANTHER" id="PTHR43757:SF16">
    <property type="entry name" value="AMINOMETHYLTRANSFERASE, MITOCHONDRIAL"/>
    <property type="match status" value="1"/>
</dbReference>
<evidence type="ECO:0000256" key="1">
    <source>
        <dbReference type="ARBA" id="ARBA00003631"/>
    </source>
</evidence>
<reference evidence="15" key="3">
    <citation type="submission" date="2015-06" db="UniProtKB">
        <authorList>
            <consortium name="EnsemblMetazoa"/>
        </authorList>
    </citation>
    <scope>IDENTIFICATION</scope>
</reference>
<evidence type="ECO:0000256" key="10">
    <source>
        <dbReference type="PIRSR" id="PIRSR006487-1"/>
    </source>
</evidence>
<dbReference type="STRING" id="6412.T1G4I2"/>
<dbReference type="SUPFAM" id="SSF103025">
    <property type="entry name" value="Folate-binding domain"/>
    <property type="match status" value="1"/>
</dbReference>
<evidence type="ECO:0000256" key="7">
    <source>
        <dbReference type="ARBA" id="ARBA00022946"/>
    </source>
</evidence>
<dbReference type="Gene3D" id="2.40.30.110">
    <property type="entry name" value="Aminomethyltransferase beta-barrel domains"/>
    <property type="match status" value="1"/>
</dbReference>
<dbReference type="FunCoup" id="T1G4I2">
    <property type="interactions" value="337"/>
</dbReference>
<feature type="binding site" evidence="10">
    <location>
        <position position="202"/>
    </location>
    <ligand>
        <name>substrate</name>
    </ligand>
</feature>
<dbReference type="GeneID" id="20215980"/>
<dbReference type="GO" id="GO:0004047">
    <property type="term" value="F:aminomethyltransferase activity"/>
    <property type="evidence" value="ECO:0007669"/>
    <property type="project" value="UniProtKB-EC"/>
</dbReference>
<dbReference type="RefSeq" id="XP_009020624.1">
    <property type="nucleotide sequence ID" value="XM_009022376.1"/>
</dbReference>
<dbReference type="GO" id="GO:0005739">
    <property type="term" value="C:mitochondrion"/>
    <property type="evidence" value="ECO:0000318"/>
    <property type="project" value="GO_Central"/>
</dbReference>
<dbReference type="InterPro" id="IPR006223">
    <property type="entry name" value="GcvT"/>
</dbReference>
<dbReference type="InterPro" id="IPR027266">
    <property type="entry name" value="TrmE/GcvT-like"/>
</dbReference>
<dbReference type="KEGG" id="hro:HELRODRAFT_81738"/>
<dbReference type="Gene3D" id="3.30.70.1400">
    <property type="entry name" value="Aminomethyltransferase beta-barrel domains"/>
    <property type="match status" value="1"/>
</dbReference>
<dbReference type="EnsemblMetazoa" id="HelroT81738">
    <property type="protein sequence ID" value="HelroP81738"/>
    <property type="gene ID" value="HelroG81738"/>
</dbReference>
<dbReference type="FunFam" id="2.40.30.110:FF:000003">
    <property type="entry name" value="Aminomethyltransferase"/>
    <property type="match status" value="1"/>
</dbReference>
<evidence type="ECO:0000256" key="11">
    <source>
        <dbReference type="RuleBase" id="RU003981"/>
    </source>
</evidence>
<dbReference type="EC" id="2.1.2.10" evidence="11"/>
<dbReference type="Pfam" id="PF08669">
    <property type="entry name" value="GCV_T_C"/>
    <property type="match status" value="1"/>
</dbReference>
<evidence type="ECO:0000256" key="3">
    <source>
        <dbReference type="ARBA" id="ARBA00008609"/>
    </source>
</evidence>
<keyword evidence="5 11" id="KW-0032">Aminotransferase</keyword>
<dbReference type="Gene3D" id="3.30.1360.120">
    <property type="entry name" value="Probable tRNA modification gtpase trme, domain 1"/>
    <property type="match status" value="1"/>
</dbReference>
<dbReference type="OMA" id="MPVQYPA"/>
<keyword evidence="16" id="KW-1185">Reference proteome</keyword>
<feature type="domain" description="Aminomethyltransferase C-terminal" evidence="13">
    <location>
        <begin position="290"/>
        <end position="367"/>
    </location>
</feature>
<reference evidence="16" key="1">
    <citation type="submission" date="2012-12" db="EMBL/GenBank/DDBJ databases">
        <authorList>
            <person name="Hellsten U."/>
            <person name="Grimwood J."/>
            <person name="Chapman J.A."/>
            <person name="Shapiro H."/>
            <person name="Aerts A."/>
            <person name="Otillar R.P."/>
            <person name="Terry A.Y."/>
            <person name="Boore J.L."/>
            <person name="Simakov O."/>
            <person name="Marletaz F."/>
            <person name="Cho S.-J."/>
            <person name="Edsinger-Gonzales E."/>
            <person name="Havlak P."/>
            <person name="Kuo D.-H."/>
            <person name="Larsson T."/>
            <person name="Lv J."/>
            <person name="Arendt D."/>
            <person name="Savage R."/>
            <person name="Osoegawa K."/>
            <person name="de Jong P."/>
            <person name="Lindberg D.R."/>
            <person name="Seaver E.C."/>
            <person name="Weisblat D.A."/>
            <person name="Putnam N.H."/>
            <person name="Grigoriev I.V."/>
            <person name="Rokhsar D.S."/>
        </authorList>
    </citation>
    <scope>NUCLEOTIDE SEQUENCE</scope>
</reference>
<dbReference type="FunFam" id="3.30.70.1400:FF:000001">
    <property type="entry name" value="Aminomethyltransferase"/>
    <property type="match status" value="1"/>
</dbReference>
<dbReference type="InterPro" id="IPR013977">
    <property type="entry name" value="GcvT_C"/>
</dbReference>
<keyword evidence="7 11" id="KW-0809">Transit peptide</keyword>
<keyword evidence="8 11" id="KW-0496">Mitochondrion</keyword>
<evidence type="ECO:0000313" key="14">
    <source>
        <dbReference type="EMBL" id="ESO01388.1"/>
    </source>
</evidence>
<dbReference type="SUPFAM" id="SSF101790">
    <property type="entry name" value="Aminomethyltransferase beta-barrel domain"/>
    <property type="match status" value="1"/>
</dbReference>
<evidence type="ECO:0000256" key="9">
    <source>
        <dbReference type="ARBA" id="ARBA00047665"/>
    </source>
</evidence>
<dbReference type="GO" id="GO:0005960">
    <property type="term" value="C:glycine cleavage complex"/>
    <property type="evidence" value="ECO:0007669"/>
    <property type="project" value="InterPro"/>
</dbReference>
<dbReference type="EMBL" id="AMQM01005091">
    <property type="status" value="NOT_ANNOTATED_CDS"/>
    <property type="molecule type" value="Genomic_DNA"/>
</dbReference>
<proteinExistence type="inferred from homology"/>
<comment type="catalytic activity">
    <reaction evidence="9 11">
        <text>N(6)-[(R)-S(8)-aminomethyldihydrolipoyl]-L-lysyl-[protein] + (6S)-5,6,7,8-tetrahydrofolate = N(6)-[(R)-dihydrolipoyl]-L-lysyl-[protein] + (6R)-5,10-methylene-5,6,7,8-tetrahydrofolate + NH4(+)</text>
        <dbReference type="Rhea" id="RHEA:16945"/>
        <dbReference type="Rhea" id="RHEA-COMP:10475"/>
        <dbReference type="Rhea" id="RHEA-COMP:10492"/>
        <dbReference type="ChEBI" id="CHEBI:15636"/>
        <dbReference type="ChEBI" id="CHEBI:28938"/>
        <dbReference type="ChEBI" id="CHEBI:57453"/>
        <dbReference type="ChEBI" id="CHEBI:83100"/>
        <dbReference type="ChEBI" id="CHEBI:83143"/>
        <dbReference type="EC" id="2.1.2.10"/>
    </reaction>
</comment>
<dbReference type="GO" id="GO:0006546">
    <property type="term" value="P:glycine catabolic process"/>
    <property type="evidence" value="ECO:0007669"/>
    <property type="project" value="InterPro"/>
</dbReference>
<evidence type="ECO:0000313" key="15">
    <source>
        <dbReference type="EnsemblMetazoa" id="HelroP81738"/>
    </source>
</evidence>
<dbReference type="GO" id="GO:0008483">
    <property type="term" value="F:transaminase activity"/>
    <property type="evidence" value="ECO:0007669"/>
    <property type="project" value="UniProtKB-KW"/>
</dbReference>
<evidence type="ECO:0000313" key="16">
    <source>
        <dbReference type="Proteomes" id="UP000015101"/>
    </source>
</evidence>
<comment type="subcellular location">
    <subcellularLocation>
        <location evidence="2 11">Mitochondrion</location>
    </subcellularLocation>
</comment>
<dbReference type="Pfam" id="PF01571">
    <property type="entry name" value="GCV_T"/>
    <property type="match status" value="1"/>
</dbReference>
<evidence type="ECO:0000256" key="6">
    <source>
        <dbReference type="ARBA" id="ARBA00022679"/>
    </source>
</evidence>
<evidence type="ECO:0000259" key="13">
    <source>
        <dbReference type="Pfam" id="PF08669"/>
    </source>
</evidence>
<dbReference type="EMBL" id="KB096785">
    <property type="protein sequence ID" value="ESO01388.1"/>
    <property type="molecule type" value="Genomic_DNA"/>
</dbReference>
<dbReference type="NCBIfam" id="TIGR00528">
    <property type="entry name" value="gcvT"/>
    <property type="match status" value="1"/>
</dbReference>
<comment type="similarity">
    <text evidence="3 11">Belongs to the GcvT family.</text>
</comment>
<dbReference type="Gene3D" id="4.10.1250.10">
    <property type="entry name" value="Aminomethyltransferase fragment"/>
    <property type="match status" value="1"/>
</dbReference>
<evidence type="ECO:0000259" key="12">
    <source>
        <dbReference type="Pfam" id="PF01571"/>
    </source>
</evidence>
<dbReference type="InterPro" id="IPR006222">
    <property type="entry name" value="GCVT_N"/>
</dbReference>
<evidence type="ECO:0000256" key="2">
    <source>
        <dbReference type="ARBA" id="ARBA00004173"/>
    </source>
</evidence>
<dbReference type="HOGENOM" id="CLU_007884_10_0_1"/>
<keyword evidence="6 11" id="KW-0808">Transferase</keyword>
<dbReference type="InParanoid" id="T1G4I2"/>
<dbReference type="eggNOG" id="KOG2770">
    <property type="taxonomic scope" value="Eukaryota"/>
</dbReference>
<gene>
    <name evidence="15" type="primary">20215980</name>
    <name evidence="14" type="ORF">HELRODRAFT_81738</name>
</gene>
<evidence type="ECO:0000256" key="5">
    <source>
        <dbReference type="ARBA" id="ARBA00022576"/>
    </source>
</evidence>
<name>T1G4I2_HELRO</name>
<reference evidence="14 16" key="2">
    <citation type="journal article" date="2013" name="Nature">
        <title>Insights into bilaterian evolution from three spiralian genomes.</title>
        <authorList>
            <person name="Simakov O."/>
            <person name="Marletaz F."/>
            <person name="Cho S.J."/>
            <person name="Edsinger-Gonzales E."/>
            <person name="Havlak P."/>
            <person name="Hellsten U."/>
            <person name="Kuo D.H."/>
            <person name="Larsson T."/>
            <person name="Lv J."/>
            <person name="Arendt D."/>
            <person name="Savage R."/>
            <person name="Osoegawa K."/>
            <person name="de Jong P."/>
            <person name="Grimwood J."/>
            <person name="Chapman J.A."/>
            <person name="Shapiro H."/>
            <person name="Aerts A."/>
            <person name="Otillar R.P."/>
            <person name="Terry A.Y."/>
            <person name="Boore J.L."/>
            <person name="Grigoriev I.V."/>
            <person name="Lindberg D.R."/>
            <person name="Seaver E.C."/>
            <person name="Weisblat D.A."/>
            <person name="Putnam N.H."/>
            <person name="Rokhsar D.S."/>
        </authorList>
    </citation>
    <scope>NUCLEOTIDE SEQUENCE</scope>
</reference>
<dbReference type="AlphaFoldDB" id="T1G4I2"/>